<evidence type="ECO:0000313" key="1">
    <source>
        <dbReference type="EMBL" id="MBX00013.1"/>
    </source>
</evidence>
<dbReference type="EMBL" id="GGEC01019529">
    <property type="protein sequence ID" value="MBX00013.1"/>
    <property type="molecule type" value="Transcribed_RNA"/>
</dbReference>
<accession>A0A2P2K2U7</accession>
<organism evidence="1">
    <name type="scientific">Rhizophora mucronata</name>
    <name type="common">Asiatic mangrove</name>
    <dbReference type="NCBI Taxonomy" id="61149"/>
    <lineage>
        <taxon>Eukaryota</taxon>
        <taxon>Viridiplantae</taxon>
        <taxon>Streptophyta</taxon>
        <taxon>Embryophyta</taxon>
        <taxon>Tracheophyta</taxon>
        <taxon>Spermatophyta</taxon>
        <taxon>Magnoliopsida</taxon>
        <taxon>eudicotyledons</taxon>
        <taxon>Gunneridae</taxon>
        <taxon>Pentapetalae</taxon>
        <taxon>rosids</taxon>
        <taxon>fabids</taxon>
        <taxon>Malpighiales</taxon>
        <taxon>Rhizophoraceae</taxon>
        <taxon>Rhizophora</taxon>
    </lineage>
</organism>
<reference evidence="1" key="1">
    <citation type="submission" date="2018-02" db="EMBL/GenBank/DDBJ databases">
        <title>Rhizophora mucronata_Transcriptome.</title>
        <authorList>
            <person name="Meera S.P."/>
            <person name="Sreeshan A."/>
            <person name="Augustine A."/>
        </authorList>
    </citation>
    <scope>NUCLEOTIDE SEQUENCE</scope>
    <source>
        <tissue evidence="1">Leaf</tissue>
    </source>
</reference>
<sequence>MMLSLPKCLQACRRFLNCHFMQKC</sequence>
<protein>
    <submittedName>
        <fullName evidence="1">Uncharacterized protein</fullName>
    </submittedName>
</protein>
<name>A0A2P2K2U7_RHIMU</name>
<proteinExistence type="predicted"/>
<dbReference type="AlphaFoldDB" id="A0A2P2K2U7"/>